<dbReference type="EMBL" id="CP051627">
    <property type="protein sequence ID" value="UPT21806.1"/>
    <property type="molecule type" value="Genomic_DNA"/>
</dbReference>
<reference evidence="2 3" key="1">
    <citation type="submission" date="2020-04" db="EMBL/GenBank/DDBJ databases">
        <title>Thermobifida alba genome sequencing and assembly.</title>
        <authorList>
            <person name="Luzics S."/>
            <person name="Horvath B."/>
            <person name="Nagy I."/>
            <person name="Toth A."/>
            <person name="Nagy I."/>
            <person name="Kukolya J."/>
        </authorList>
    </citation>
    <scope>NUCLEOTIDE SEQUENCE [LARGE SCALE GENOMIC DNA]</scope>
    <source>
        <strain evidence="2 3">DSM 43795</strain>
    </source>
</reference>
<accession>A0ABY4L2C9</accession>
<gene>
    <name evidence="2" type="ORF">FOF52_13305</name>
</gene>
<keyword evidence="3" id="KW-1185">Reference proteome</keyword>
<dbReference type="InterPro" id="IPR025164">
    <property type="entry name" value="Toastrack_DUF4097"/>
</dbReference>
<dbReference type="Proteomes" id="UP000832041">
    <property type="component" value="Chromosome"/>
</dbReference>
<sequence length="296" mass="30196">MQQRTRWVGAGAATVAALALTGCDMDVDFEGNVTEETRTDSYARAEVLELTNQDGATTVVGGDVSEIKVERFLRYTGDTPPEETVTEQDGTLAITAGDCGSRIALGIAWCDIDYVVTVPEGTAVSVGSADGAITVDDTGGEVTVVTTDGEVVVTGTVEKLDATTRDGVLTLDQVEADTVTAETVDGRIEATGGAAETVALANRDGRVRVDGTEFGELDVDSGDGTVEITAATAFDRVDVKARDGGVTVLTPPGAGPYAVTTSTGDGAVDVSVPQDTDAGPVIRVTTVDGAITVGEA</sequence>
<proteinExistence type="predicted"/>
<feature type="domain" description="DUF4097" evidence="1">
    <location>
        <begin position="74"/>
        <end position="290"/>
    </location>
</feature>
<protein>
    <submittedName>
        <fullName evidence="2">DUF4097 domain-containing protein</fullName>
    </submittedName>
</protein>
<dbReference type="RefSeq" id="WP_248590294.1">
    <property type="nucleotide sequence ID" value="NZ_BAABEB010000003.1"/>
</dbReference>
<dbReference type="Pfam" id="PF13349">
    <property type="entry name" value="DUF4097"/>
    <property type="match status" value="1"/>
</dbReference>
<evidence type="ECO:0000313" key="2">
    <source>
        <dbReference type="EMBL" id="UPT21806.1"/>
    </source>
</evidence>
<name>A0ABY4L2C9_THEAE</name>
<evidence type="ECO:0000259" key="1">
    <source>
        <dbReference type="Pfam" id="PF13349"/>
    </source>
</evidence>
<evidence type="ECO:0000313" key="3">
    <source>
        <dbReference type="Proteomes" id="UP000832041"/>
    </source>
</evidence>
<dbReference type="PROSITE" id="PS51257">
    <property type="entry name" value="PROKAR_LIPOPROTEIN"/>
    <property type="match status" value="1"/>
</dbReference>
<organism evidence="2 3">
    <name type="scientific">Thermobifida alba</name>
    <name type="common">Thermomonospora alba</name>
    <dbReference type="NCBI Taxonomy" id="53522"/>
    <lineage>
        <taxon>Bacteria</taxon>
        <taxon>Bacillati</taxon>
        <taxon>Actinomycetota</taxon>
        <taxon>Actinomycetes</taxon>
        <taxon>Streptosporangiales</taxon>
        <taxon>Nocardiopsidaceae</taxon>
        <taxon>Thermobifida</taxon>
    </lineage>
</organism>